<dbReference type="KEGG" id="cvn:111099929"/>
<dbReference type="PANTHER" id="PTHR33480:SF1">
    <property type="entry name" value="TYR RECOMBINASE DOMAIN-CONTAINING PROTEIN"/>
    <property type="match status" value="1"/>
</dbReference>
<gene>
    <name evidence="3" type="primary">LOC111099929</name>
</gene>
<evidence type="ECO:0000256" key="1">
    <source>
        <dbReference type="SAM" id="MobiDB-lite"/>
    </source>
</evidence>
<protein>
    <submittedName>
        <fullName evidence="3">Uncharacterized protein LOC111099929 isoform X1</fullName>
    </submittedName>
</protein>
<dbReference type="OrthoDB" id="10066064at2759"/>
<keyword evidence="2" id="KW-1185">Reference proteome</keyword>
<organism evidence="2 3">
    <name type="scientific">Crassostrea virginica</name>
    <name type="common">Eastern oyster</name>
    <dbReference type="NCBI Taxonomy" id="6565"/>
    <lineage>
        <taxon>Eukaryota</taxon>
        <taxon>Metazoa</taxon>
        <taxon>Spiralia</taxon>
        <taxon>Lophotrochozoa</taxon>
        <taxon>Mollusca</taxon>
        <taxon>Bivalvia</taxon>
        <taxon>Autobranchia</taxon>
        <taxon>Pteriomorphia</taxon>
        <taxon>Ostreida</taxon>
        <taxon>Ostreoidea</taxon>
        <taxon>Ostreidae</taxon>
        <taxon>Crassostrea</taxon>
    </lineage>
</organism>
<proteinExistence type="predicted"/>
<sequence length="790" mass="90924">MQEESDADVSDGENDMDDQEELAAESAEIDEDGGNVSKAMQEESDADVSDGENDMDDQEESAAESAEIDVDGGNVSKAMQEESDADVSDGENDMDDQEELATERAEIDVDGDTENNEVEVSCERKNNVYKKPDRYCVYCKCVIHNGKLKRHIIRKHKTEPEIIEILKKDKATQNIFFDRKRKDGIYEFNVELISENKDPSMRERQANQKDQLRVCTSCKCFVSSRFFYKHKCIVPEPDPLKPALLQKAKSKIDQDPDFREILNSFRDGKVGALCRSDPFIKLIGFRHFNLRKHEKGKENEVKRVVMAEMRELARLFLTFCEISGESETNSLEIMFSRNNLQDLYEAIQQQVSIVDDKMERKEKHGQKLFLNAIILRSIKALHGHYAETMQDLKAKELKNFKDAYKFKSCELFSSARQMCVKNSMEKLRRPENLPKEMDIQKLKWFIHEEISQNVTNFSVERYAWLRTLIVSRLTLFNARRGEEASRMLRTEWEDAERNVWVPQEQVANVEDSAEKFLVGQFKLAYLKGKGKKFVPVLVPKDLVPGIRLLIENRTLYGIPVNNPFLFGTKSEKSHCSGWHALREVCHRADISLITAGKMRHRLSSIYASLHMLPHNQEIFLDHMGHEKGINKENYQCPAGVRTLRVMGRMLTDADEGGNVSKAIQEESDADGENDMDDQEELAAESAEIDVDDDIDVSDEKITPKTVKWSKEDTATLRIFFQTYISTQKENNTGNLPRKNEIEDYLRKTKVTSLVGLDMKTKIHKIKTKIFNERKTSRERVSQKLSKLMSN</sequence>
<name>A0A8B8A7M6_CRAVI</name>
<evidence type="ECO:0000313" key="3">
    <source>
        <dbReference type="RefSeq" id="XP_022287155.1"/>
    </source>
</evidence>
<feature type="compositionally biased region" description="Acidic residues" evidence="1">
    <location>
        <begin position="1"/>
        <end position="33"/>
    </location>
</feature>
<evidence type="ECO:0000313" key="2">
    <source>
        <dbReference type="Proteomes" id="UP000694844"/>
    </source>
</evidence>
<feature type="compositionally biased region" description="Acidic residues" evidence="1">
    <location>
        <begin position="81"/>
        <end position="100"/>
    </location>
</feature>
<dbReference type="GeneID" id="111099929"/>
<dbReference type="RefSeq" id="XP_022287155.1">
    <property type="nucleotide sequence ID" value="XM_022431447.1"/>
</dbReference>
<reference evidence="3" key="1">
    <citation type="submission" date="2025-08" db="UniProtKB">
        <authorList>
            <consortium name="RefSeq"/>
        </authorList>
    </citation>
    <scope>IDENTIFICATION</scope>
    <source>
        <tissue evidence="3">Whole sample</tissue>
    </source>
</reference>
<dbReference type="Proteomes" id="UP000694844">
    <property type="component" value="Chromosome 6"/>
</dbReference>
<feature type="compositionally biased region" description="Acidic residues" evidence="1">
    <location>
        <begin position="42"/>
        <end position="70"/>
    </location>
</feature>
<dbReference type="PANTHER" id="PTHR33480">
    <property type="entry name" value="SET DOMAIN-CONTAINING PROTEIN-RELATED"/>
    <property type="match status" value="1"/>
</dbReference>
<feature type="region of interest" description="Disordered" evidence="1">
    <location>
        <begin position="1"/>
        <end position="116"/>
    </location>
</feature>
<accession>A0A8B8A7M6</accession>
<dbReference type="AlphaFoldDB" id="A0A8B8A7M6"/>